<protein>
    <submittedName>
        <fullName evidence="3">Uncharacterized protein LOC108664878</fullName>
    </submittedName>
</protein>
<sequence>MLFVSPHRLGKMKERLLFVCLIAGLGASLAADEAEVAPRPRSRFPEDARLIAANSRKTITTVTTSTTTAPVTCATSINPVACGKRRRRLFSQNQNKKLAAMDSPGDLLDSSLDAVQSDTAENEKARLSYTVWWSITTTLTHITTVNTGVTFSVSYMCSVAGATYPALCAG</sequence>
<dbReference type="AlphaFoldDB" id="A0A8B7N0K0"/>
<feature type="signal peptide" evidence="1">
    <location>
        <begin position="1"/>
        <end position="30"/>
    </location>
</feature>
<gene>
    <name evidence="3" type="primary">LOC108664878</name>
</gene>
<evidence type="ECO:0000256" key="1">
    <source>
        <dbReference type="SAM" id="SignalP"/>
    </source>
</evidence>
<dbReference type="KEGG" id="hazt:108664878"/>
<evidence type="ECO:0000313" key="2">
    <source>
        <dbReference type="Proteomes" id="UP000694843"/>
    </source>
</evidence>
<keyword evidence="2" id="KW-1185">Reference proteome</keyword>
<keyword evidence="1" id="KW-0732">Signal</keyword>
<feature type="chain" id="PRO_5036904624" evidence="1">
    <location>
        <begin position="31"/>
        <end position="170"/>
    </location>
</feature>
<dbReference type="GeneID" id="108664878"/>
<name>A0A8B7N0K0_HYAAZ</name>
<dbReference type="Proteomes" id="UP000694843">
    <property type="component" value="Unplaced"/>
</dbReference>
<dbReference type="RefSeq" id="XP_018007060.2">
    <property type="nucleotide sequence ID" value="XM_018151571.2"/>
</dbReference>
<reference evidence="3" key="1">
    <citation type="submission" date="2025-08" db="UniProtKB">
        <authorList>
            <consortium name="RefSeq"/>
        </authorList>
    </citation>
    <scope>IDENTIFICATION</scope>
    <source>
        <tissue evidence="3">Whole organism</tissue>
    </source>
</reference>
<organism evidence="2 3">
    <name type="scientific">Hyalella azteca</name>
    <name type="common">Amphipod</name>
    <dbReference type="NCBI Taxonomy" id="294128"/>
    <lineage>
        <taxon>Eukaryota</taxon>
        <taxon>Metazoa</taxon>
        <taxon>Ecdysozoa</taxon>
        <taxon>Arthropoda</taxon>
        <taxon>Crustacea</taxon>
        <taxon>Multicrustacea</taxon>
        <taxon>Malacostraca</taxon>
        <taxon>Eumalacostraca</taxon>
        <taxon>Peracarida</taxon>
        <taxon>Amphipoda</taxon>
        <taxon>Senticaudata</taxon>
        <taxon>Talitrida</taxon>
        <taxon>Talitroidea</taxon>
        <taxon>Hyalellidae</taxon>
        <taxon>Hyalella</taxon>
    </lineage>
</organism>
<accession>A0A8B7N0K0</accession>
<proteinExistence type="predicted"/>
<evidence type="ECO:0000313" key="3">
    <source>
        <dbReference type="RefSeq" id="XP_018007060.2"/>
    </source>
</evidence>